<organism evidence="2 3">
    <name type="scientific">Lyophyllum shimeji</name>
    <name type="common">Hon-shimeji</name>
    <name type="synonym">Tricholoma shimeji</name>
    <dbReference type="NCBI Taxonomy" id="47721"/>
    <lineage>
        <taxon>Eukaryota</taxon>
        <taxon>Fungi</taxon>
        <taxon>Dikarya</taxon>
        <taxon>Basidiomycota</taxon>
        <taxon>Agaricomycotina</taxon>
        <taxon>Agaricomycetes</taxon>
        <taxon>Agaricomycetidae</taxon>
        <taxon>Agaricales</taxon>
        <taxon>Tricholomatineae</taxon>
        <taxon>Lyophyllaceae</taxon>
        <taxon>Lyophyllum</taxon>
    </lineage>
</organism>
<dbReference type="EMBL" id="BRPK01000005">
    <property type="protein sequence ID" value="GLB38703.1"/>
    <property type="molecule type" value="Genomic_DNA"/>
</dbReference>
<gene>
    <name evidence="2" type="ORF">LshimejAT787_0505680</name>
</gene>
<evidence type="ECO:0000313" key="3">
    <source>
        <dbReference type="Proteomes" id="UP001063166"/>
    </source>
</evidence>
<comment type="caution">
    <text evidence="2">The sequence shown here is derived from an EMBL/GenBank/DDBJ whole genome shotgun (WGS) entry which is preliminary data.</text>
</comment>
<feature type="compositionally biased region" description="Basic residues" evidence="1">
    <location>
        <begin position="169"/>
        <end position="184"/>
    </location>
</feature>
<reference evidence="2" key="1">
    <citation type="submission" date="2022-07" db="EMBL/GenBank/DDBJ databases">
        <title>The genome of Lyophyllum shimeji provides insight into the initial evolution of ectomycorrhizal fungal genome.</title>
        <authorList>
            <person name="Kobayashi Y."/>
            <person name="Shibata T."/>
            <person name="Hirakawa H."/>
            <person name="Shigenobu S."/>
            <person name="Nishiyama T."/>
            <person name="Yamada A."/>
            <person name="Hasebe M."/>
            <person name="Kawaguchi M."/>
        </authorList>
    </citation>
    <scope>NUCLEOTIDE SEQUENCE</scope>
    <source>
        <strain evidence="2">AT787</strain>
    </source>
</reference>
<accession>A0A9P3PNJ1</accession>
<proteinExistence type="predicted"/>
<name>A0A9P3PNJ1_LYOSH</name>
<dbReference type="OrthoDB" id="3020801at2759"/>
<dbReference type="Proteomes" id="UP001063166">
    <property type="component" value="Unassembled WGS sequence"/>
</dbReference>
<protein>
    <submittedName>
        <fullName evidence="2">Uncharacterized protein</fullName>
    </submittedName>
</protein>
<dbReference type="AlphaFoldDB" id="A0A9P3PNJ1"/>
<feature type="compositionally biased region" description="Basic and acidic residues" evidence="1">
    <location>
        <begin position="140"/>
        <end position="159"/>
    </location>
</feature>
<evidence type="ECO:0000256" key="1">
    <source>
        <dbReference type="SAM" id="MobiDB-lite"/>
    </source>
</evidence>
<evidence type="ECO:0000313" key="2">
    <source>
        <dbReference type="EMBL" id="GLB38703.1"/>
    </source>
</evidence>
<dbReference type="Gene3D" id="3.60.130.30">
    <property type="match status" value="1"/>
</dbReference>
<sequence length="460" mass="49964">MKYPTFTKRATRSGATYSPFLLVPIENPDFDLANAVKFAHEEGAEDDDPILAFPAPDPCATEFWRCEEAAATFAEPLTAPPSIFSTECLHAIGHQPGISTAADRGSLALCASSPGLDLSSAAGNPAAASPPCLAASDRPTSSDRDVPTIHSDPNKRSRPEGVNPQLEVKRRKRNDRVHGKRRKRLDAEASLHGHHAPRPKVIAAHVTSATAFQTDLDRQKLPATSCGYAAPSKLPGEGVYFTSLEEVLAQGYRLIPWDGRAAMPLLCSEGRIFAVLAGQAADDATYAESCWQAYEAITAEGRDATFSYAETHHRRGDFPAVNVGTTMGLGATYPTNRNNNAHGDMVSHLLQNQHIIRLANFADSAFNLWAPNVHKHYRERLNALFSRLTYLKRIFPRCIFPAAAFNFGGHVCTKSHRDCMNSAIGWCGIFGLGPYDPKKGGHLVLPDLKLVVEFPPALSS</sequence>
<keyword evidence="3" id="KW-1185">Reference proteome</keyword>
<feature type="compositionally biased region" description="Low complexity" evidence="1">
    <location>
        <begin position="121"/>
        <end position="136"/>
    </location>
</feature>
<feature type="region of interest" description="Disordered" evidence="1">
    <location>
        <begin position="121"/>
        <end position="194"/>
    </location>
</feature>